<keyword evidence="1" id="KW-0472">Membrane</keyword>
<keyword evidence="1" id="KW-1133">Transmembrane helix</keyword>
<feature type="transmembrane region" description="Helical" evidence="1">
    <location>
        <begin position="37"/>
        <end position="58"/>
    </location>
</feature>
<dbReference type="AlphaFoldDB" id="A0A6A8GC54"/>
<dbReference type="RefSeq" id="WP_151161436.1">
    <property type="nucleotide sequence ID" value="NZ_WKJO01000001.1"/>
</dbReference>
<evidence type="ECO:0000313" key="2">
    <source>
        <dbReference type="EMBL" id="MRX20773.1"/>
    </source>
</evidence>
<name>A0A6A8GC54_9EURY</name>
<dbReference type="EMBL" id="WKJO01000001">
    <property type="protein sequence ID" value="MRX20773.1"/>
    <property type="molecule type" value="Genomic_DNA"/>
</dbReference>
<keyword evidence="1" id="KW-0812">Transmembrane</keyword>
<reference evidence="2 3" key="1">
    <citation type="submission" date="2019-11" db="EMBL/GenBank/DDBJ databases">
        <title>Whole genome sequence of Haloferax sp. MBLA0076.</title>
        <authorList>
            <person name="Seo M.-J."/>
            <person name="Cho E.-S."/>
        </authorList>
    </citation>
    <scope>NUCLEOTIDE SEQUENCE [LARGE SCALE GENOMIC DNA]</scope>
    <source>
        <strain evidence="2 3">MBLA0076</strain>
    </source>
</reference>
<protein>
    <submittedName>
        <fullName evidence="2">Uncharacterized protein</fullName>
    </submittedName>
</protein>
<sequence length="66" mass="7104">MDRPVGVNRRGVVVLFVLTLVGAVSQAEAVFSGDVGTGSFVLFVAFSIASVVLLWQLFEHNRPAEK</sequence>
<keyword evidence="3" id="KW-1185">Reference proteome</keyword>
<accession>A0A6A8GC54</accession>
<comment type="caution">
    <text evidence="2">The sequence shown here is derived from an EMBL/GenBank/DDBJ whole genome shotgun (WGS) entry which is preliminary data.</text>
</comment>
<evidence type="ECO:0000256" key="1">
    <source>
        <dbReference type="SAM" id="Phobius"/>
    </source>
</evidence>
<gene>
    <name evidence="2" type="ORF">GJR96_02190</name>
</gene>
<evidence type="ECO:0000313" key="3">
    <source>
        <dbReference type="Proteomes" id="UP000439022"/>
    </source>
</evidence>
<proteinExistence type="predicted"/>
<dbReference type="Proteomes" id="UP000439022">
    <property type="component" value="Unassembled WGS sequence"/>
</dbReference>
<organism evidence="2 3">
    <name type="scientific">Haloferax litoreum</name>
    <dbReference type="NCBI Taxonomy" id="2666140"/>
    <lineage>
        <taxon>Archaea</taxon>
        <taxon>Methanobacteriati</taxon>
        <taxon>Methanobacteriota</taxon>
        <taxon>Stenosarchaea group</taxon>
        <taxon>Halobacteria</taxon>
        <taxon>Halobacteriales</taxon>
        <taxon>Haloferacaceae</taxon>
        <taxon>Haloferax</taxon>
    </lineage>
</organism>